<dbReference type="PIRSF" id="PIRSF033887">
    <property type="entry name" value="PduX"/>
    <property type="match status" value="1"/>
</dbReference>
<accession>A0A645ACV5</accession>
<keyword evidence="4" id="KW-0067">ATP-binding</keyword>
<sequence length="297" mass="31842">MVTVKAPGSCGELVQGTINGANFLVTCPVNIYSEVAVIPAKQPSDKCDYDKVRTAVAKTLQYLNIKNIHFDFHISTQLPIGKGMASSSADISAACQAVAISQGKFLTPAEIADIALGIEPTDAIFYPGILMFDHVNGRIRHNLGAPPEIDIAVFDVGGEIDTLHFNQRNDLPALNRGKEEAVRMALDMVTKGLANGDINLIGQGTTLSAIANQSILFKPNLDGIINLSKQFNAAGVNVAHSGTVLGVLFARNSQWLLPCVSAICKNYPEAKYLKTVKIISGGLQLWEGDSNSWIECF</sequence>
<protein>
    <submittedName>
        <fullName evidence="6">L-threonine kinase</fullName>
        <ecNumber evidence="6">2.7.1.177</ecNumber>
    </submittedName>
</protein>
<evidence type="ECO:0000256" key="3">
    <source>
        <dbReference type="ARBA" id="ARBA00022777"/>
    </source>
</evidence>
<dbReference type="AlphaFoldDB" id="A0A645ACV5"/>
<dbReference type="PANTHER" id="PTHR43527">
    <property type="entry name" value="4-DIPHOSPHOCYTIDYL-2-C-METHYL-D-ERYTHRITOL KINASE, CHLOROPLASTIC"/>
    <property type="match status" value="1"/>
</dbReference>
<reference evidence="6" key="1">
    <citation type="submission" date="2019-08" db="EMBL/GenBank/DDBJ databases">
        <authorList>
            <person name="Kucharzyk K."/>
            <person name="Murdoch R.W."/>
            <person name="Higgins S."/>
            <person name="Loffler F."/>
        </authorList>
    </citation>
    <scope>NUCLEOTIDE SEQUENCE</scope>
</reference>
<feature type="domain" description="GHMP kinase N-terminal" evidence="5">
    <location>
        <begin position="55"/>
        <end position="119"/>
    </location>
</feature>
<dbReference type="SUPFAM" id="SSF54211">
    <property type="entry name" value="Ribosomal protein S5 domain 2-like"/>
    <property type="match status" value="1"/>
</dbReference>
<evidence type="ECO:0000256" key="4">
    <source>
        <dbReference type="ARBA" id="ARBA00022840"/>
    </source>
</evidence>
<dbReference type="InterPro" id="IPR006204">
    <property type="entry name" value="GHMP_kinase_N_dom"/>
</dbReference>
<gene>
    <name evidence="6" type="primary">pduX_4</name>
    <name evidence="6" type="ORF">SDC9_97529</name>
</gene>
<organism evidence="6">
    <name type="scientific">bioreactor metagenome</name>
    <dbReference type="NCBI Taxonomy" id="1076179"/>
    <lineage>
        <taxon>unclassified sequences</taxon>
        <taxon>metagenomes</taxon>
        <taxon>ecological metagenomes</taxon>
    </lineage>
</organism>
<name>A0A645ACV5_9ZZZZ</name>
<dbReference type="GO" id="GO:0005524">
    <property type="term" value="F:ATP binding"/>
    <property type="evidence" value="ECO:0007669"/>
    <property type="project" value="UniProtKB-KW"/>
</dbReference>
<dbReference type="Pfam" id="PF00288">
    <property type="entry name" value="GHMP_kinases_N"/>
    <property type="match status" value="1"/>
</dbReference>
<comment type="caution">
    <text evidence="6">The sequence shown here is derived from an EMBL/GenBank/DDBJ whole genome shotgun (WGS) entry which is preliminary data.</text>
</comment>
<evidence type="ECO:0000313" key="6">
    <source>
        <dbReference type="EMBL" id="MPM50786.1"/>
    </source>
</evidence>
<dbReference type="PANTHER" id="PTHR43527:SF1">
    <property type="entry name" value="L-THREONINE KINASE"/>
    <property type="match status" value="1"/>
</dbReference>
<dbReference type="EMBL" id="VSSQ01013125">
    <property type="protein sequence ID" value="MPM50786.1"/>
    <property type="molecule type" value="Genomic_DNA"/>
</dbReference>
<evidence type="ECO:0000256" key="1">
    <source>
        <dbReference type="ARBA" id="ARBA00022679"/>
    </source>
</evidence>
<dbReference type="GO" id="GO:0016301">
    <property type="term" value="F:kinase activity"/>
    <property type="evidence" value="ECO:0007669"/>
    <property type="project" value="UniProtKB-KW"/>
</dbReference>
<dbReference type="InterPro" id="IPR014721">
    <property type="entry name" value="Ribsml_uS5_D2-typ_fold_subgr"/>
</dbReference>
<proteinExistence type="predicted"/>
<keyword evidence="2" id="KW-0547">Nucleotide-binding</keyword>
<evidence type="ECO:0000259" key="5">
    <source>
        <dbReference type="Pfam" id="PF00288"/>
    </source>
</evidence>
<evidence type="ECO:0000256" key="2">
    <source>
        <dbReference type="ARBA" id="ARBA00022741"/>
    </source>
</evidence>
<dbReference type="EC" id="2.7.1.177" evidence="6"/>
<dbReference type="InterPro" id="IPR020568">
    <property type="entry name" value="Ribosomal_Su5_D2-typ_SF"/>
</dbReference>
<keyword evidence="3 6" id="KW-0418">Kinase</keyword>
<dbReference type="InterPro" id="IPR012363">
    <property type="entry name" value="PduX"/>
</dbReference>
<dbReference type="Gene3D" id="3.30.230.10">
    <property type="match status" value="1"/>
</dbReference>
<keyword evidence="1 6" id="KW-0808">Transferase</keyword>